<name>A0A976IBP7_BRELC</name>
<dbReference type="GO" id="GO:0000272">
    <property type="term" value="P:polysaccharide catabolic process"/>
    <property type="evidence" value="ECO:0007669"/>
    <property type="project" value="InterPro"/>
</dbReference>
<dbReference type="SUPFAM" id="SSF49899">
    <property type="entry name" value="Concanavalin A-like lectins/glucanases"/>
    <property type="match status" value="1"/>
</dbReference>
<dbReference type="GeneID" id="94349940"/>
<evidence type="ECO:0000256" key="2">
    <source>
        <dbReference type="SAM" id="SignalP"/>
    </source>
</evidence>
<proteinExistence type="inferred from homology"/>
<dbReference type="PANTHER" id="PTHR34002:SF9">
    <property type="entry name" value="XYLOGLUCAN-SPECIFIC ENDO-BETA-1,4-GLUCANASE A"/>
    <property type="match status" value="1"/>
</dbReference>
<dbReference type="Proteomes" id="UP000294530">
    <property type="component" value="Unassembled WGS sequence"/>
</dbReference>
<evidence type="ECO:0000313" key="3">
    <source>
        <dbReference type="EMBL" id="TDH66193.1"/>
    </source>
</evidence>
<comment type="caution">
    <text evidence="3">The sequence shown here is derived from an EMBL/GenBank/DDBJ whole genome shotgun (WGS) entry which is preliminary data.</text>
</comment>
<protein>
    <recommendedName>
        <fullName evidence="5">CUB-like domain-containing protein</fullName>
    </recommendedName>
</protein>
<feature type="chain" id="PRO_5036686457" description="CUB-like domain-containing protein" evidence="2">
    <location>
        <begin position="18"/>
        <end position="239"/>
    </location>
</feature>
<comment type="similarity">
    <text evidence="1">Belongs to the glycosyl hydrolase 12 (cellulase H) family.</text>
</comment>
<organism evidence="3 4">
    <name type="scientific">Bremia lactucae</name>
    <name type="common">Lettuce downy mildew</name>
    <dbReference type="NCBI Taxonomy" id="4779"/>
    <lineage>
        <taxon>Eukaryota</taxon>
        <taxon>Sar</taxon>
        <taxon>Stramenopiles</taxon>
        <taxon>Oomycota</taxon>
        <taxon>Peronosporomycetes</taxon>
        <taxon>Peronosporales</taxon>
        <taxon>Peronosporaceae</taxon>
        <taxon>Bremia</taxon>
    </lineage>
</organism>
<sequence>MKFFFCSAIALAATASAEDTSKPLCIPSETEKGPYYFGNFNPGPPGYSCLSVTSNDSSAISWKVDFSFPGVIVDDRYWYDSYLSLNTHTVTMARLNSIPVVFNYISFVNQDLSAIAHITMHVQPDNIYNLGSMVRLKLCQSGPDPSWLGQYQKEVQVGNVPYSLFQGNIGTMALFTFVPKKCTTSFEGDMKGFLSPLELQSSYRLLTVRAGFMIRTGVDAVLSVDKQYMTYIAAVDPSP</sequence>
<dbReference type="EMBL" id="SHOA02000203">
    <property type="protein sequence ID" value="TDH66193.1"/>
    <property type="molecule type" value="Genomic_DNA"/>
</dbReference>
<accession>A0A976IBP7</accession>
<dbReference type="AlphaFoldDB" id="A0A976IBP7"/>
<dbReference type="PANTHER" id="PTHR34002">
    <property type="entry name" value="BLR1656 PROTEIN"/>
    <property type="match status" value="1"/>
</dbReference>
<reference evidence="3 4" key="1">
    <citation type="journal article" date="2021" name="Genome Biol.">
        <title>AFLAP: assembly-free linkage analysis pipeline using k-mers from genome sequencing data.</title>
        <authorList>
            <person name="Fletcher K."/>
            <person name="Zhang L."/>
            <person name="Gil J."/>
            <person name="Han R."/>
            <person name="Cavanaugh K."/>
            <person name="Michelmore R."/>
        </authorList>
    </citation>
    <scope>NUCLEOTIDE SEQUENCE [LARGE SCALE GENOMIC DNA]</scope>
    <source>
        <strain evidence="3 4">SF5</strain>
    </source>
</reference>
<dbReference type="RefSeq" id="XP_067815692.1">
    <property type="nucleotide sequence ID" value="XM_067964269.1"/>
</dbReference>
<evidence type="ECO:0008006" key="5">
    <source>
        <dbReference type="Google" id="ProtNLM"/>
    </source>
</evidence>
<dbReference type="InterPro" id="IPR013320">
    <property type="entry name" value="ConA-like_dom_sf"/>
</dbReference>
<dbReference type="InterPro" id="IPR013319">
    <property type="entry name" value="GH11/12"/>
</dbReference>
<dbReference type="GO" id="GO:0008810">
    <property type="term" value="F:cellulase activity"/>
    <property type="evidence" value="ECO:0007669"/>
    <property type="project" value="InterPro"/>
</dbReference>
<keyword evidence="4" id="KW-1185">Reference proteome</keyword>
<keyword evidence="2" id="KW-0732">Signal</keyword>
<dbReference type="InterPro" id="IPR002594">
    <property type="entry name" value="GH12"/>
</dbReference>
<gene>
    <name evidence="3" type="ORF">CCR75_006198</name>
</gene>
<dbReference type="KEGG" id="blac:94349940"/>
<feature type="signal peptide" evidence="2">
    <location>
        <begin position="1"/>
        <end position="17"/>
    </location>
</feature>
<dbReference type="Gene3D" id="2.60.120.180">
    <property type="match status" value="1"/>
</dbReference>
<evidence type="ECO:0000313" key="4">
    <source>
        <dbReference type="Proteomes" id="UP000294530"/>
    </source>
</evidence>
<evidence type="ECO:0000256" key="1">
    <source>
        <dbReference type="ARBA" id="ARBA00005519"/>
    </source>
</evidence>